<dbReference type="AlphaFoldDB" id="F4BXK8"/>
<organism evidence="1 2">
    <name type="scientific">Methanothrix soehngenii (strain ATCC 5969 / DSM 3671 / JCM 10134 / NBRC 103675 / OCM 69 / GP-6)</name>
    <name type="common">Methanosaeta concilii</name>
    <dbReference type="NCBI Taxonomy" id="990316"/>
    <lineage>
        <taxon>Archaea</taxon>
        <taxon>Methanobacteriati</taxon>
        <taxon>Methanobacteriota</taxon>
        <taxon>Stenosarchaea group</taxon>
        <taxon>Methanomicrobia</taxon>
        <taxon>Methanotrichales</taxon>
        <taxon>Methanotrichaceae</taxon>
        <taxon>Methanothrix</taxon>
    </lineage>
</organism>
<dbReference type="EMBL" id="CP002565">
    <property type="protein sequence ID" value="AEB68686.1"/>
    <property type="molecule type" value="Genomic_DNA"/>
</dbReference>
<accession>F4BXK8</accession>
<dbReference type="Proteomes" id="UP000007807">
    <property type="component" value="Chromosome"/>
</dbReference>
<sequence>MLKYEDRLPHRKIQDALRRLHGLNTSPATVVDLTRRAAEVVQSEYDAILNKIRCAPIMIQGHNCMRWRETICQIHKAIAAMLGTHTSGIEGPS</sequence>
<dbReference type="KEGG" id="mcj:MCON_2166"/>
<keyword evidence="2" id="KW-1185">Reference proteome</keyword>
<evidence type="ECO:0000313" key="1">
    <source>
        <dbReference type="EMBL" id="AEB68686.1"/>
    </source>
</evidence>
<evidence type="ECO:0000313" key="2">
    <source>
        <dbReference type="Proteomes" id="UP000007807"/>
    </source>
</evidence>
<dbReference type="InParanoid" id="F4BXK8"/>
<reference evidence="1 2" key="1">
    <citation type="journal article" date="2011" name="J. Bacteriol.">
        <title>Complete genome sequence of Methanosaeta concilii, a specialist in aceticlastic methanogenesis.</title>
        <authorList>
            <person name="Barber R.D."/>
            <person name="Zhang L."/>
            <person name="Harnack M."/>
            <person name="Olson M.V."/>
            <person name="Kaul R."/>
            <person name="Ingram-Smith C."/>
            <person name="Smith K.S."/>
        </authorList>
    </citation>
    <scope>NUCLEOTIDE SEQUENCE [LARGE SCALE GENOMIC DNA]</scope>
    <source>
        <strain evidence="2">ATCC 5969 / DSM 3671 / JCM 10134 / NBRC 103675 / OCM 69 / GP-6</strain>
    </source>
</reference>
<name>F4BXK8_METSG</name>
<proteinExistence type="predicted"/>
<dbReference type="HOGENOM" id="CLU_2392867_0_0_2"/>
<gene>
    <name evidence="1" type="ordered locus">MCON_2166</name>
</gene>
<protein>
    <submittedName>
        <fullName evidence="1">Uncharacterized protein</fullName>
    </submittedName>
</protein>